<gene>
    <name evidence="1" type="ORF">CHIRRI_LOCUS3476</name>
</gene>
<proteinExistence type="predicted"/>
<evidence type="ECO:0000313" key="1">
    <source>
        <dbReference type="EMBL" id="CAG9800534.1"/>
    </source>
</evidence>
<dbReference type="AlphaFoldDB" id="A0A9N9RP75"/>
<name>A0A9N9RP75_9DIPT</name>
<organism evidence="1 2">
    <name type="scientific">Chironomus riparius</name>
    <dbReference type="NCBI Taxonomy" id="315576"/>
    <lineage>
        <taxon>Eukaryota</taxon>
        <taxon>Metazoa</taxon>
        <taxon>Ecdysozoa</taxon>
        <taxon>Arthropoda</taxon>
        <taxon>Hexapoda</taxon>
        <taxon>Insecta</taxon>
        <taxon>Pterygota</taxon>
        <taxon>Neoptera</taxon>
        <taxon>Endopterygota</taxon>
        <taxon>Diptera</taxon>
        <taxon>Nematocera</taxon>
        <taxon>Chironomoidea</taxon>
        <taxon>Chironomidae</taxon>
        <taxon>Chironominae</taxon>
        <taxon>Chironomus</taxon>
    </lineage>
</organism>
<accession>A0A9N9RP75</accession>
<protein>
    <submittedName>
        <fullName evidence="1">Uncharacterized protein</fullName>
    </submittedName>
</protein>
<reference evidence="1" key="2">
    <citation type="submission" date="2022-10" db="EMBL/GenBank/DDBJ databases">
        <authorList>
            <consortium name="ENA_rothamsted_submissions"/>
            <consortium name="culmorum"/>
            <person name="King R."/>
        </authorList>
    </citation>
    <scope>NUCLEOTIDE SEQUENCE</scope>
</reference>
<reference evidence="1" key="1">
    <citation type="submission" date="2022-01" db="EMBL/GenBank/DDBJ databases">
        <authorList>
            <person name="King R."/>
        </authorList>
    </citation>
    <scope>NUCLEOTIDE SEQUENCE</scope>
</reference>
<dbReference type="Proteomes" id="UP001153620">
    <property type="component" value="Chromosome 1"/>
</dbReference>
<dbReference type="EMBL" id="OU895877">
    <property type="protein sequence ID" value="CAG9800534.1"/>
    <property type="molecule type" value="Genomic_DNA"/>
</dbReference>
<sequence>MTSASHLNNILLSFFDRNKVNTGLSKDDILNITNRLISFLKQKPELRHFRQKLFNILFKLKHSAIRLDILDEHDNYFESMSILLNYFIELEVWALYDEGCDENNLDVFNRIFTYLNFFLNSSELNIVKTFVHYFIRDDKIMDLKADPILKDLFCQLFEKLFLTPYQKNRPKGNELEFFSYLFIFKLWHYVCSTNEEKHKIERLIPLLYKFDTSLSSFIISKKYITHTYYDNGSYTIKNIKDRILKMLKTDESVNESLNETESLANTPYFNVNCSYEVPIKWLDKFSKKSGDVLIESDDDTNFSIPQSQEIAPNISDVTTIRVISPEMSRNFSDISTTYVSSNQLSSNNVEENISSVSTVHLHYPENDNDMHHDFSATTTLSVLNLDSLITECPSNSSFFTAAGTERFPSSVSDTSTTYLSCLSSEKIIENVQQNGAVIKTMNPKSASSSPRCKNVLKVGNGISHIRIIERKDYIKKGNSRRRTFSMLRDERLISKQNALKRSCKSLENGWKEIKQCSVKLKRLDSIEIEAFKNKKLPLEYFSRTYSKISSNDEQISEKSIDLNDSNISIEILEETLGSRAYLYCREVQKTLTNGKRNLRKRAKSCFSYY</sequence>
<keyword evidence="2" id="KW-1185">Reference proteome</keyword>
<evidence type="ECO:0000313" key="2">
    <source>
        <dbReference type="Proteomes" id="UP001153620"/>
    </source>
</evidence>